<evidence type="ECO:0000313" key="2">
    <source>
        <dbReference type="Proteomes" id="UP000311919"/>
    </source>
</evidence>
<sequence>MKPRNFTFWNEVEEALDLLQKITFTHYVIKECKLNKEEPRLRYRCVVYVCTFGNKNKPEGTGKRKKGTKYVGCESTIRIRYDFNKFIISTYNSVHNHPCNSEYLSNDSWFRRLSRNESEEIAQMITIGWKPSEVIKYVDENFNKTITISDYKNLRNKIIKDFGKLNELDFGICSEPEERAEIYKMNNILLERLLRLQAKQGTNWTKILSMN</sequence>
<dbReference type="AlphaFoldDB" id="A0A4Z2D3G2"/>
<dbReference type="EMBL" id="SKCS01000328">
    <property type="protein sequence ID" value="TNN10968.1"/>
    <property type="molecule type" value="Genomic_DNA"/>
</dbReference>
<evidence type="ECO:0000313" key="1">
    <source>
        <dbReference type="EMBL" id="TNN10968.1"/>
    </source>
</evidence>
<organism evidence="1 2">
    <name type="scientific">Schistosoma japonicum</name>
    <name type="common">Blood fluke</name>
    <dbReference type="NCBI Taxonomy" id="6182"/>
    <lineage>
        <taxon>Eukaryota</taxon>
        <taxon>Metazoa</taxon>
        <taxon>Spiralia</taxon>
        <taxon>Lophotrochozoa</taxon>
        <taxon>Platyhelminthes</taxon>
        <taxon>Trematoda</taxon>
        <taxon>Digenea</taxon>
        <taxon>Strigeidida</taxon>
        <taxon>Schistosomatoidea</taxon>
        <taxon>Schistosomatidae</taxon>
        <taxon>Schistosoma</taxon>
    </lineage>
</organism>
<keyword evidence="2" id="KW-1185">Reference proteome</keyword>
<name>A0A4Z2D3G2_SCHJA</name>
<accession>A0A4Z2D3G2</accession>
<dbReference type="PANTHER" id="PTHR31569">
    <property type="entry name" value="SWIM-TYPE DOMAIN-CONTAINING PROTEIN"/>
    <property type="match status" value="1"/>
</dbReference>
<proteinExistence type="predicted"/>
<protein>
    <recommendedName>
        <fullName evidence="3">FAR1 domain-containing protein</fullName>
    </recommendedName>
</protein>
<gene>
    <name evidence="1" type="ORF">EWB00_004969</name>
</gene>
<dbReference type="Proteomes" id="UP000311919">
    <property type="component" value="Unassembled WGS sequence"/>
</dbReference>
<dbReference type="InterPro" id="IPR052579">
    <property type="entry name" value="Zinc_finger_SWIM"/>
</dbReference>
<comment type="caution">
    <text evidence="1">The sequence shown here is derived from an EMBL/GenBank/DDBJ whole genome shotgun (WGS) entry which is preliminary data.</text>
</comment>
<reference evidence="1 2" key="1">
    <citation type="submission" date="2019-03" db="EMBL/GenBank/DDBJ databases">
        <title>An improved genome assembly of the fluke Schistosoma japonicum.</title>
        <authorList>
            <person name="Hu W."/>
            <person name="Luo F."/>
            <person name="Yin M."/>
            <person name="Mo X."/>
            <person name="Sun C."/>
            <person name="Wu Q."/>
            <person name="Zhu B."/>
            <person name="Xiang M."/>
            <person name="Wang J."/>
            <person name="Wang Y."/>
            <person name="Zhang T."/>
            <person name="Xu B."/>
            <person name="Zheng H."/>
            <person name="Feng Z."/>
        </authorList>
    </citation>
    <scope>NUCLEOTIDE SEQUENCE [LARGE SCALE GENOMIC DNA]</scope>
    <source>
        <strain evidence="1">HuSjv2</strain>
        <tissue evidence="1">Worms</tissue>
    </source>
</reference>
<dbReference type="STRING" id="6182.A0A4Z2D3G2"/>
<dbReference type="PANTHER" id="PTHR31569:SF4">
    <property type="entry name" value="SWIM-TYPE DOMAIN-CONTAINING PROTEIN"/>
    <property type="match status" value="1"/>
</dbReference>
<dbReference type="OrthoDB" id="6220458at2759"/>
<evidence type="ECO:0008006" key="3">
    <source>
        <dbReference type="Google" id="ProtNLM"/>
    </source>
</evidence>